<organism evidence="9 10">
    <name type="scientific">Pendulispora brunnea</name>
    <dbReference type="NCBI Taxonomy" id="2905690"/>
    <lineage>
        <taxon>Bacteria</taxon>
        <taxon>Pseudomonadati</taxon>
        <taxon>Myxococcota</taxon>
        <taxon>Myxococcia</taxon>
        <taxon>Myxococcales</taxon>
        <taxon>Sorangiineae</taxon>
        <taxon>Pendulisporaceae</taxon>
        <taxon>Pendulispora</taxon>
    </lineage>
</organism>
<dbReference type="InterPro" id="IPR058031">
    <property type="entry name" value="AAA_lid_NorR"/>
</dbReference>
<dbReference type="Pfam" id="PF02954">
    <property type="entry name" value="HTH_8"/>
    <property type="match status" value="1"/>
</dbReference>
<dbReference type="Gene3D" id="1.10.8.60">
    <property type="match status" value="1"/>
</dbReference>
<keyword evidence="4" id="KW-0238">DNA-binding</keyword>
<evidence type="ECO:0000256" key="2">
    <source>
        <dbReference type="ARBA" id="ARBA00022840"/>
    </source>
</evidence>
<dbReference type="InterPro" id="IPR002197">
    <property type="entry name" value="HTH_Fis"/>
</dbReference>
<dbReference type="InterPro" id="IPR025943">
    <property type="entry name" value="Sigma_54_int_dom_ATP-bd_2"/>
</dbReference>
<proteinExistence type="predicted"/>
<dbReference type="PROSITE" id="PS00676">
    <property type="entry name" value="SIGMA54_INTERACT_2"/>
    <property type="match status" value="1"/>
</dbReference>
<dbReference type="InterPro" id="IPR003593">
    <property type="entry name" value="AAA+_ATPase"/>
</dbReference>
<dbReference type="PANTHER" id="PTHR32071">
    <property type="entry name" value="TRANSCRIPTIONAL REGULATORY PROTEIN"/>
    <property type="match status" value="1"/>
</dbReference>
<evidence type="ECO:0000313" key="9">
    <source>
        <dbReference type="EMBL" id="WXA97330.1"/>
    </source>
</evidence>
<evidence type="ECO:0000313" key="10">
    <source>
        <dbReference type="Proteomes" id="UP001379533"/>
    </source>
</evidence>
<dbReference type="CDD" id="cd00009">
    <property type="entry name" value="AAA"/>
    <property type="match status" value="1"/>
</dbReference>
<name>A0ABZ2KIB0_9BACT</name>
<dbReference type="PROSITE" id="PS50045">
    <property type="entry name" value="SIGMA54_INTERACT_4"/>
    <property type="match status" value="1"/>
</dbReference>
<dbReference type="EMBL" id="CP089982">
    <property type="protein sequence ID" value="WXA97330.1"/>
    <property type="molecule type" value="Genomic_DNA"/>
</dbReference>
<evidence type="ECO:0000256" key="6">
    <source>
        <dbReference type="PROSITE-ProRule" id="PRU00169"/>
    </source>
</evidence>
<dbReference type="InterPro" id="IPR027417">
    <property type="entry name" value="P-loop_NTPase"/>
</dbReference>
<reference evidence="9 10" key="1">
    <citation type="submission" date="2021-12" db="EMBL/GenBank/DDBJ databases">
        <title>Discovery of the Pendulisporaceae a myxobacterial family with distinct sporulation behavior and unique specialized metabolism.</title>
        <authorList>
            <person name="Garcia R."/>
            <person name="Popoff A."/>
            <person name="Bader C.D."/>
            <person name="Loehr J."/>
            <person name="Walesch S."/>
            <person name="Walt C."/>
            <person name="Boldt J."/>
            <person name="Bunk B."/>
            <person name="Haeckl F.J.F.P.J."/>
            <person name="Gunesch A.P."/>
            <person name="Birkelbach J."/>
            <person name="Nuebel U."/>
            <person name="Pietschmann T."/>
            <person name="Bach T."/>
            <person name="Mueller R."/>
        </authorList>
    </citation>
    <scope>NUCLEOTIDE SEQUENCE [LARGE SCALE GENOMIC DNA]</scope>
    <source>
        <strain evidence="9 10">MSr12523</strain>
    </source>
</reference>
<dbReference type="Pfam" id="PF00072">
    <property type="entry name" value="Response_reg"/>
    <property type="match status" value="1"/>
</dbReference>
<dbReference type="Proteomes" id="UP001379533">
    <property type="component" value="Chromosome"/>
</dbReference>
<keyword evidence="5" id="KW-0804">Transcription</keyword>
<dbReference type="RefSeq" id="WP_394847946.1">
    <property type="nucleotide sequence ID" value="NZ_CP089982.1"/>
</dbReference>
<evidence type="ECO:0000259" key="7">
    <source>
        <dbReference type="PROSITE" id="PS50045"/>
    </source>
</evidence>
<sequence length="464" mass="50758">MRVMKVLIVEDQLAVAKALQVLLEVNDLEAVIAKNPEEAIECVERDDVGVVIQDMNFSEGATTGAEGLALFRRLRTLDPELPVLAMTAWSSLESAVEMVKAGAADYLAKPWDDDKLVASVKNLLRLRELALENARLQHEKAFAREELARKYELCGVVYRSAAMHRVVSLAGQVASADVPVLITGPNGAGKEMIAEILHANSRRRAAPFIKVNAGALPDDLLEAELFGAEQGAFTGSTKRRVGRFEAAHGGTLFLDEIGNLSLAGQMKLLRAVQRGEFERLGSSETRKVDVRIVAATNADLRAAIAKGTFREDLLFRLNVIEIEVPALRERREDVLPLAIEFLARGQSQGKPKPLSLEARAALTEYAWPGNVRELMNRIQRASIVATGPEISAEDLGLACAEPAAAAEPAEPSSEGSSERRELELLLRECDGMISRVAARLGISRQALYRRMQRLGIVLERRFKG</sequence>
<dbReference type="InterPro" id="IPR011006">
    <property type="entry name" value="CheY-like_superfamily"/>
</dbReference>
<evidence type="ECO:0000259" key="8">
    <source>
        <dbReference type="PROSITE" id="PS50110"/>
    </source>
</evidence>
<dbReference type="SUPFAM" id="SSF52172">
    <property type="entry name" value="CheY-like"/>
    <property type="match status" value="1"/>
</dbReference>
<evidence type="ECO:0000256" key="5">
    <source>
        <dbReference type="ARBA" id="ARBA00023163"/>
    </source>
</evidence>
<dbReference type="Pfam" id="PF00158">
    <property type="entry name" value="Sigma54_activat"/>
    <property type="match status" value="1"/>
</dbReference>
<dbReference type="SUPFAM" id="SSF46689">
    <property type="entry name" value="Homeodomain-like"/>
    <property type="match status" value="1"/>
</dbReference>
<feature type="modified residue" description="4-aspartylphosphate" evidence="6">
    <location>
        <position position="54"/>
    </location>
</feature>
<dbReference type="Gene3D" id="1.10.10.60">
    <property type="entry name" value="Homeodomain-like"/>
    <property type="match status" value="1"/>
</dbReference>
<evidence type="ECO:0000256" key="4">
    <source>
        <dbReference type="ARBA" id="ARBA00023125"/>
    </source>
</evidence>
<dbReference type="InterPro" id="IPR002078">
    <property type="entry name" value="Sigma_54_int"/>
</dbReference>
<dbReference type="InterPro" id="IPR009057">
    <property type="entry name" value="Homeodomain-like_sf"/>
</dbReference>
<dbReference type="InterPro" id="IPR025944">
    <property type="entry name" value="Sigma_54_int_dom_CS"/>
</dbReference>
<dbReference type="CDD" id="cd00156">
    <property type="entry name" value="REC"/>
    <property type="match status" value="1"/>
</dbReference>
<accession>A0ABZ2KIB0</accession>
<protein>
    <submittedName>
        <fullName evidence="9">Sigma-54 dependent transcriptional regulator</fullName>
    </submittedName>
</protein>
<dbReference type="SMART" id="SM00448">
    <property type="entry name" value="REC"/>
    <property type="match status" value="1"/>
</dbReference>
<dbReference type="PANTHER" id="PTHR32071:SF86">
    <property type="entry name" value="TWO COMPONENT SIGNAL TRANSDUCTION SYSTEM SIGMA54-DEPENDENT RESPONSE REGULATOR FIS FAMILY"/>
    <property type="match status" value="1"/>
</dbReference>
<keyword evidence="6" id="KW-0597">Phosphoprotein</keyword>
<dbReference type="InterPro" id="IPR001789">
    <property type="entry name" value="Sig_transdc_resp-reg_receiver"/>
</dbReference>
<dbReference type="Pfam" id="PF25601">
    <property type="entry name" value="AAA_lid_14"/>
    <property type="match status" value="1"/>
</dbReference>
<dbReference type="PROSITE" id="PS50110">
    <property type="entry name" value="RESPONSE_REGULATORY"/>
    <property type="match status" value="1"/>
</dbReference>
<dbReference type="Gene3D" id="3.40.50.2300">
    <property type="match status" value="1"/>
</dbReference>
<keyword evidence="1" id="KW-0547">Nucleotide-binding</keyword>
<dbReference type="Gene3D" id="3.40.50.300">
    <property type="entry name" value="P-loop containing nucleotide triphosphate hydrolases"/>
    <property type="match status" value="1"/>
</dbReference>
<keyword evidence="10" id="KW-1185">Reference proteome</keyword>
<evidence type="ECO:0000256" key="1">
    <source>
        <dbReference type="ARBA" id="ARBA00022741"/>
    </source>
</evidence>
<dbReference type="SMART" id="SM00382">
    <property type="entry name" value="AAA"/>
    <property type="match status" value="1"/>
</dbReference>
<dbReference type="SUPFAM" id="SSF52540">
    <property type="entry name" value="P-loop containing nucleoside triphosphate hydrolases"/>
    <property type="match status" value="1"/>
</dbReference>
<gene>
    <name evidence="9" type="ORF">LZC95_10835</name>
</gene>
<dbReference type="PROSITE" id="PS00688">
    <property type="entry name" value="SIGMA54_INTERACT_3"/>
    <property type="match status" value="1"/>
</dbReference>
<keyword evidence="3" id="KW-0805">Transcription regulation</keyword>
<feature type="domain" description="Response regulatory" evidence="8">
    <location>
        <begin position="5"/>
        <end position="124"/>
    </location>
</feature>
<evidence type="ECO:0000256" key="3">
    <source>
        <dbReference type="ARBA" id="ARBA00023015"/>
    </source>
</evidence>
<feature type="domain" description="Sigma-54 factor interaction" evidence="7">
    <location>
        <begin position="156"/>
        <end position="383"/>
    </location>
</feature>
<keyword evidence="2" id="KW-0067">ATP-binding</keyword>